<evidence type="ECO:0000313" key="11">
    <source>
        <dbReference type="Proteomes" id="UP001161247"/>
    </source>
</evidence>
<dbReference type="GO" id="GO:0003689">
    <property type="term" value="F:DNA clamp loader activity"/>
    <property type="evidence" value="ECO:0007669"/>
    <property type="project" value="TreeGrafter"/>
</dbReference>
<accession>A0AAV1E5C6</accession>
<evidence type="ECO:0000256" key="4">
    <source>
        <dbReference type="ARBA" id="ARBA00022763"/>
    </source>
</evidence>
<keyword evidence="6" id="KW-0539">Nucleus</keyword>
<feature type="compositionally biased region" description="Basic and acidic residues" evidence="8">
    <location>
        <begin position="35"/>
        <end position="58"/>
    </location>
</feature>
<feature type="region of interest" description="Disordered" evidence="8">
    <location>
        <begin position="1"/>
        <end position="212"/>
    </location>
</feature>
<feature type="compositionally biased region" description="Acidic residues" evidence="8">
    <location>
        <begin position="59"/>
        <end position="72"/>
    </location>
</feature>
<evidence type="ECO:0000259" key="9">
    <source>
        <dbReference type="SMART" id="SM00382"/>
    </source>
</evidence>
<comment type="subcellular location">
    <subcellularLocation>
        <location evidence="1">Nucleus</location>
    </subcellularLocation>
</comment>
<keyword evidence="4" id="KW-0227">DNA damage</keyword>
<evidence type="ECO:0000256" key="5">
    <source>
        <dbReference type="ARBA" id="ARBA00022840"/>
    </source>
</evidence>
<dbReference type="GO" id="GO:0000077">
    <property type="term" value="P:DNA damage checkpoint signaling"/>
    <property type="evidence" value="ECO:0007669"/>
    <property type="project" value="TreeGrafter"/>
</dbReference>
<dbReference type="InterPro" id="IPR004582">
    <property type="entry name" value="Checkpoint_prot_Rad17_Rad24"/>
</dbReference>
<dbReference type="Gene3D" id="1.10.8.60">
    <property type="match status" value="1"/>
</dbReference>
<evidence type="ECO:0000256" key="7">
    <source>
        <dbReference type="ARBA" id="ARBA00023306"/>
    </source>
</evidence>
<protein>
    <submittedName>
        <fullName evidence="10">OLC1v1015396C1</fullName>
    </submittedName>
</protein>
<dbReference type="InterPro" id="IPR027417">
    <property type="entry name" value="P-loop_NTPase"/>
</dbReference>
<keyword evidence="5" id="KW-0067">ATP-binding</keyword>
<dbReference type="GO" id="GO:0006281">
    <property type="term" value="P:DNA repair"/>
    <property type="evidence" value="ECO:0007669"/>
    <property type="project" value="InterPro"/>
</dbReference>
<keyword evidence="3" id="KW-0547">Nucleotide-binding</keyword>
<evidence type="ECO:0000256" key="1">
    <source>
        <dbReference type="ARBA" id="ARBA00004123"/>
    </source>
</evidence>
<dbReference type="PANTHER" id="PTHR12172">
    <property type="entry name" value="CELL CYCLE CHECKPOINT PROTEIN RAD17"/>
    <property type="match status" value="1"/>
</dbReference>
<dbReference type="PANTHER" id="PTHR12172:SF1">
    <property type="entry name" value="P-LOOP CONTAINING NUCLEOSIDE TRIPHOSPHATE HYDROLASES SUPERFAMILY PROTEIN"/>
    <property type="match status" value="1"/>
</dbReference>
<comment type="similarity">
    <text evidence="2">Belongs to the rad17/RAD24 family.</text>
</comment>
<proteinExistence type="inferred from homology"/>
<feature type="domain" description="AAA+ ATPase" evidence="9">
    <location>
        <begin position="462"/>
        <end position="642"/>
    </location>
</feature>
<feature type="compositionally biased region" description="Basic residues" evidence="8">
    <location>
        <begin position="189"/>
        <end position="198"/>
    </location>
</feature>
<evidence type="ECO:0000313" key="10">
    <source>
        <dbReference type="EMBL" id="CAI9114632.1"/>
    </source>
</evidence>
<sequence length="1266" mass="141925">MEDPAEMVAVQDLRPMPPASSVRRRLVQSTLFPINKKDQICKNGDYKGEGEHGGAYKEEGEEEDDDAEEEWDCNSKKRTRNSSARKKKKKANNSNSKTTPRSRATKKVAVNPGDVPSLKVDEGDSPVIRSNSQLQNSLEGNQKIQENDDVPVVLLEENSESCSPNSPANKRTPRKPKQKANSLVEEKKKTKTTPKKKVVNGPQKGPDEPAPQLIPNLRLEAKKSAEENSRLFAGKQIHPFFSSMKSIKRNQEIIDLENSCCSVETKEPSLVFNPIHVFDHAEDDALSLDWGNWVFYDRDSLNNQYDLGFVSLSAYEGHVSSLQFDEISTVGLPTSVNACQREISLVECDTLHKDCGVERNEASTSGVSCCDKWQGGYIEQIYGEQQANCLWTDKFRPRKAAQICGNSDSVKFLTDWLCMWHEKSSQVGKSSFYDDSAVDQDDDCFSYPSDSDSENFNDETSLNNVLLVTGPVGSGKSAAIYACAEEQGFQVIEVNTSDWRNGALVKQRFGEALESHWLQRKVNIKENSEKEPPSKFFPGMSRGSEIEVVEIPPSDEDNQQNSEMSCKSTFGVDKIQETQNVMKTLILFEDIDIVLVEDHGFLSTIKQLARTAKRPMILTANSKNPALPSNLKRLEVSFETPSSKELLELGHVVCETEKAKVPPWLIDRFVKCCKGDIRKTIMLLQFWCQGQSLKKGDRLQITYRPLPFELQAGHAILPKLIPWGCTSQLSEIIEEEITKSLTMMEEHKGLMEIVVEQELVDGRSHGTPTFRDETYWIDAKKEAMLSFHCSVQSEGVILASPDYRCQTSNISGSPVTVFRRNVRRKLETVISSDSEEDHLGDSSPANFVGASFDDSYTMQDMKTIYSPHKFTIGRCCVQTDHLTHSEKAGVEQTFTECSENVTHPQSNGFCTSMGISCVPESSFVPETEVDDKTEVFSAEVSCSLLHKEEGNSTCRGALTNSFLVENDILFTPFLDNHEKLGNCSNVDGAMFHKEEVGDSHLECVEEGVRQHPMLDECSRIDSIGVKNLERLRSHGQIESIDETWKRLRDCTMDFRRYVTLEEKDVLQGLEVVSGMSNLISEADLLLSSCEPQICDSVEPSLLPSESSQLCSWYEDHLHMSSTMAQHGICFYAKRTVALGLRRGLLDRVDLAQEMLSSSTSNMALGKLLSVESKVAKDMEVPSRINSSSLRREMDLSIGNILQSLVSTRSHLSLRGDAFHDYLSSLSKISRLESMRLSEQASAEKKRRYVRCLFAVTRQILSFCRCS</sequence>
<keyword evidence="7" id="KW-0131">Cell cycle</keyword>
<dbReference type="EMBL" id="OX459125">
    <property type="protein sequence ID" value="CAI9114632.1"/>
    <property type="molecule type" value="Genomic_DNA"/>
</dbReference>
<dbReference type="GO" id="GO:0005524">
    <property type="term" value="F:ATP binding"/>
    <property type="evidence" value="ECO:0007669"/>
    <property type="project" value="UniProtKB-KW"/>
</dbReference>
<dbReference type="GO" id="GO:0003682">
    <property type="term" value="F:chromatin binding"/>
    <property type="evidence" value="ECO:0007669"/>
    <property type="project" value="TreeGrafter"/>
</dbReference>
<feature type="compositionally biased region" description="Polar residues" evidence="8">
    <location>
        <begin position="128"/>
        <end position="144"/>
    </location>
</feature>
<dbReference type="Gene3D" id="3.40.50.300">
    <property type="entry name" value="P-loop containing nucleotide triphosphate hydrolases"/>
    <property type="match status" value="2"/>
</dbReference>
<evidence type="ECO:0000256" key="6">
    <source>
        <dbReference type="ARBA" id="ARBA00023242"/>
    </source>
</evidence>
<name>A0AAV1E5C6_OLDCO</name>
<evidence type="ECO:0000256" key="8">
    <source>
        <dbReference type="SAM" id="MobiDB-lite"/>
    </source>
</evidence>
<dbReference type="GO" id="GO:0033314">
    <property type="term" value="P:mitotic DNA replication checkpoint signaling"/>
    <property type="evidence" value="ECO:0007669"/>
    <property type="project" value="TreeGrafter"/>
</dbReference>
<dbReference type="Proteomes" id="UP001161247">
    <property type="component" value="Chromosome 8"/>
</dbReference>
<dbReference type="InterPro" id="IPR003593">
    <property type="entry name" value="AAA+_ATPase"/>
</dbReference>
<feature type="compositionally biased region" description="Basic residues" evidence="8">
    <location>
        <begin position="76"/>
        <end position="91"/>
    </location>
</feature>
<keyword evidence="11" id="KW-1185">Reference proteome</keyword>
<organism evidence="10 11">
    <name type="scientific">Oldenlandia corymbosa var. corymbosa</name>
    <dbReference type="NCBI Taxonomy" id="529605"/>
    <lineage>
        <taxon>Eukaryota</taxon>
        <taxon>Viridiplantae</taxon>
        <taxon>Streptophyta</taxon>
        <taxon>Embryophyta</taxon>
        <taxon>Tracheophyta</taxon>
        <taxon>Spermatophyta</taxon>
        <taxon>Magnoliopsida</taxon>
        <taxon>eudicotyledons</taxon>
        <taxon>Gunneridae</taxon>
        <taxon>Pentapetalae</taxon>
        <taxon>asterids</taxon>
        <taxon>lamiids</taxon>
        <taxon>Gentianales</taxon>
        <taxon>Rubiaceae</taxon>
        <taxon>Rubioideae</taxon>
        <taxon>Spermacoceae</taxon>
        <taxon>Hedyotis-Oldenlandia complex</taxon>
        <taxon>Oldenlandia</taxon>
    </lineage>
</organism>
<dbReference type="SMART" id="SM00382">
    <property type="entry name" value="AAA"/>
    <property type="match status" value="1"/>
</dbReference>
<dbReference type="GO" id="GO:0005634">
    <property type="term" value="C:nucleus"/>
    <property type="evidence" value="ECO:0007669"/>
    <property type="project" value="UniProtKB-SubCell"/>
</dbReference>
<dbReference type="AlphaFoldDB" id="A0AAV1E5C6"/>
<gene>
    <name evidence="10" type="ORF">OLC1_LOCUS21325</name>
</gene>
<evidence type="ECO:0000256" key="2">
    <source>
        <dbReference type="ARBA" id="ARBA00006168"/>
    </source>
</evidence>
<evidence type="ECO:0000256" key="3">
    <source>
        <dbReference type="ARBA" id="ARBA00022741"/>
    </source>
</evidence>
<reference evidence="10" key="1">
    <citation type="submission" date="2023-03" db="EMBL/GenBank/DDBJ databases">
        <authorList>
            <person name="Julca I."/>
        </authorList>
    </citation>
    <scope>NUCLEOTIDE SEQUENCE</scope>
</reference>
<dbReference type="SUPFAM" id="SSF52540">
    <property type="entry name" value="P-loop containing nucleoside triphosphate hydrolases"/>
    <property type="match status" value="1"/>
</dbReference>